<keyword evidence="3" id="KW-1185">Reference proteome</keyword>
<evidence type="ECO:0000259" key="1">
    <source>
        <dbReference type="SMART" id="SM00933"/>
    </source>
</evidence>
<sequence length="384" mass="41383">MERELVERVREKLAALASEIASDGELVEKLLRRALARAQSQDYARLAGLSEKLLAALEERGLLHGIPGKVRANTFYGVDGSRQYVGGRLGRYYVFAASAVVEYRDGRARVSYPAVEVFELVDPAGSMVELVSEYAMLLLETAALDTVEPPRGSYILLDGPIADPPHDPDAAAMAVAYMKVLGLAEPEALRLAPRYHNLRATILASKLSEGVRVIGVVKRIAGLSILTSLARSAGLEVPGSLGDEDLALALAAAARAAGVGSAYTEPVPLCSQLSQRLCNAYRSAGIEIVSTYVLPGNTLRPYRLDVPVPRGEDPNAWTAEAVAVAHELTLPGYRLPLPVVLAHEKVQIRRSLARLVYREIIARATVPERNPVIDVLKALAALEE</sequence>
<organism evidence="2 3">
    <name type="scientific">Hyperthermus butylicus (strain DSM 5456 / JCM 9403 / PLM1-5)</name>
    <dbReference type="NCBI Taxonomy" id="415426"/>
    <lineage>
        <taxon>Archaea</taxon>
        <taxon>Thermoproteota</taxon>
        <taxon>Thermoprotei</taxon>
        <taxon>Desulfurococcales</taxon>
        <taxon>Pyrodictiaceae</taxon>
        <taxon>Hyperthermus</taxon>
    </lineage>
</organism>
<dbReference type="EMBL" id="CP000493">
    <property type="protein sequence ID" value="ABM81360.1"/>
    <property type="molecule type" value="Genomic_DNA"/>
</dbReference>
<evidence type="ECO:0000313" key="3">
    <source>
        <dbReference type="Proteomes" id="UP000002593"/>
    </source>
</evidence>
<feature type="domain" description="NurA" evidence="1">
    <location>
        <begin position="73"/>
        <end position="348"/>
    </location>
</feature>
<dbReference type="SMART" id="SM00933">
    <property type="entry name" value="NurA"/>
    <property type="match status" value="1"/>
</dbReference>
<gene>
    <name evidence="2" type="ordered locus">Hbut_1538</name>
</gene>
<reference evidence="2 3" key="1">
    <citation type="journal article" date="2007" name="Archaea">
        <title>The genome of Hyperthermus butylicus: a sulfur-reducing, peptide fermenting, neutrophilic Crenarchaeote growing up to 108 degrees C.</title>
        <authorList>
            <person name="Brugger K."/>
            <person name="Chen L."/>
            <person name="Stark M."/>
            <person name="Zibat A."/>
            <person name="Redder P."/>
            <person name="Ruepp A."/>
            <person name="Awayez M."/>
            <person name="She Q."/>
            <person name="Garrett R.A."/>
            <person name="Klenk H.P."/>
        </authorList>
    </citation>
    <scope>NUCLEOTIDE SEQUENCE [LARGE SCALE GENOMIC DNA]</scope>
    <source>
        <strain evidence="3">DSM 5456 / JCM 9403 / PLM1-5</strain>
    </source>
</reference>
<dbReference type="STRING" id="415426.Hbut_1538"/>
<dbReference type="Proteomes" id="UP000002593">
    <property type="component" value="Chromosome"/>
</dbReference>
<dbReference type="AlphaFoldDB" id="A2BMZ9"/>
<dbReference type="OrthoDB" id="15456at2157"/>
<evidence type="ECO:0000313" key="2">
    <source>
        <dbReference type="EMBL" id="ABM81360.1"/>
    </source>
</evidence>
<name>A2BMZ9_HYPBU</name>
<dbReference type="InterPro" id="IPR018977">
    <property type="entry name" value="NurA_domain"/>
</dbReference>
<protein>
    <recommendedName>
        <fullName evidence="1">NurA domain-containing protein</fullName>
    </recommendedName>
</protein>
<dbReference type="RefSeq" id="WP_011822678.1">
    <property type="nucleotide sequence ID" value="NC_008818.1"/>
</dbReference>
<accession>A2BMZ9</accession>
<dbReference type="eggNOG" id="arCOG00367">
    <property type="taxonomic scope" value="Archaea"/>
</dbReference>
<dbReference type="GeneID" id="4782296"/>
<proteinExistence type="predicted"/>
<dbReference type="HOGENOM" id="CLU_718882_0_0_2"/>
<dbReference type="KEGG" id="hbu:Hbut_1538"/>
<dbReference type="EnsemblBacteria" id="ABM81360">
    <property type="protein sequence ID" value="ABM81360"/>
    <property type="gene ID" value="Hbut_1538"/>
</dbReference>
<dbReference type="Pfam" id="PF09376">
    <property type="entry name" value="NurA"/>
    <property type="match status" value="1"/>
</dbReference>